<dbReference type="GO" id="GO:0039615">
    <property type="term" value="C:T=1 icosahedral viral capsid"/>
    <property type="evidence" value="ECO:0007669"/>
    <property type="project" value="UniProtKB-KW"/>
</dbReference>
<evidence type="ECO:0000313" key="6">
    <source>
        <dbReference type="EMBL" id="UPW41793.1"/>
    </source>
</evidence>
<name>A0A976N390_9VIRU</name>
<keyword evidence="3" id="KW-1140">T=1 icosahedral capsid protein</keyword>
<evidence type="ECO:0000256" key="2">
    <source>
        <dbReference type="ARBA" id="ARBA00009963"/>
    </source>
</evidence>
<dbReference type="InterPro" id="IPR037002">
    <property type="entry name" value="Microviridae_protein_F_sf"/>
</dbReference>
<dbReference type="SUPFAM" id="SSF88645">
    <property type="entry name" value="ssDNA viruses"/>
    <property type="match status" value="2"/>
</dbReference>
<evidence type="ECO:0000256" key="5">
    <source>
        <dbReference type="ARBA" id="ARBA00022844"/>
    </source>
</evidence>
<comment type="subcellular location">
    <subcellularLocation>
        <location evidence="1">Virion</location>
    </subcellularLocation>
</comment>
<dbReference type="InterPro" id="IPR016184">
    <property type="entry name" value="Capsid/spike_ssDNA_virus"/>
</dbReference>
<keyword evidence="4" id="KW-0167">Capsid protein</keyword>
<organism evidence="6">
    <name type="scientific">Peromfec virus RodF7_9</name>
    <dbReference type="NCBI Taxonomy" id="2929356"/>
    <lineage>
        <taxon>Viruses</taxon>
        <taxon>Monodnaviria</taxon>
        <taxon>Sangervirae</taxon>
        <taxon>Phixviricota</taxon>
        <taxon>Malgrandaviricetes</taxon>
        <taxon>Petitvirales</taxon>
        <taxon>Microviridae</taxon>
    </lineage>
</organism>
<dbReference type="InterPro" id="IPR003514">
    <property type="entry name" value="Microviridae_protein_F"/>
</dbReference>
<evidence type="ECO:0000256" key="4">
    <source>
        <dbReference type="ARBA" id="ARBA00022561"/>
    </source>
</evidence>
<dbReference type="Pfam" id="PF02305">
    <property type="entry name" value="Phage_F"/>
    <property type="match status" value="2"/>
</dbReference>
<evidence type="ECO:0000256" key="3">
    <source>
        <dbReference type="ARBA" id="ARBA00022431"/>
    </source>
</evidence>
<accession>A0A976N390</accession>
<proteinExistence type="inferred from homology"/>
<comment type="similarity">
    <text evidence="2">Belongs to the microviridae F protein family.</text>
</comment>
<dbReference type="EMBL" id="OM869666">
    <property type="protein sequence ID" value="UPW41793.1"/>
    <property type="molecule type" value="Genomic_DNA"/>
</dbReference>
<dbReference type="Gene3D" id="2.60.169.10">
    <property type="entry name" value="Microviridae F protein"/>
    <property type="match status" value="2"/>
</dbReference>
<keyword evidence="5" id="KW-0946">Virion</keyword>
<dbReference type="GO" id="GO:0005198">
    <property type="term" value="F:structural molecule activity"/>
    <property type="evidence" value="ECO:0007669"/>
    <property type="project" value="InterPro"/>
</dbReference>
<reference evidence="6" key="1">
    <citation type="submission" date="2022-02" db="EMBL/GenBank/DDBJ databases">
        <title>Towards deciphering the DNA virus diversity associated with rodent species in the families Cricetidae and Heteromyidae.</title>
        <authorList>
            <person name="Lund M."/>
            <person name="Larsen B.B."/>
            <person name="Gryseels S."/>
            <person name="Kraberger S."/>
            <person name="Rowsey D.M."/>
            <person name="Steger L."/>
            <person name="Yule K.M."/>
            <person name="Upham N.S."/>
            <person name="Worobey M."/>
            <person name="Van Doorslaer K."/>
            <person name="Varsani A."/>
        </authorList>
    </citation>
    <scope>NUCLEOTIDE SEQUENCE</scope>
    <source>
        <strain evidence="6">NeonRodF7_9</strain>
    </source>
</reference>
<protein>
    <submittedName>
        <fullName evidence="6">Major capsid protein</fullName>
    </submittedName>
</protein>
<sequence>MGVYNKEMAYVPDVKRNSFDMSFQNNMTMDFGKIYPIACIETLPGDTVVLDEAHGLRGMPLKYPIQTKCRLDFHAFYVRSRNLWKGFMDFIASIPTDEVPPYLDSPAMNIVTGSLADYLGVPTTIVYHGEEYSADNSLFLVDPPSSLTVSTLRVKITPIVNVNVGQSPAVMRFAQFTDLDEPMSSVISQFANSKACKLDINGLNLSSNKLNIDLSQLSEWDVDYGNSTYFGLVIDSGAGHLHFPTPISNNSDGVISFDLSNIDEQSKLTGTYYLMFVGFRLDIDTESFNNALSDIYTGTITIFTTSSPNLIDSNFTAANYPVKLSALPFRAYESIYNSFYRDQRNNPYMIDGQQRPNQYIPTQDGGADNNVYELRRRNWEQDQFTTAMTSPQAGIAPLVGITSTGQASFQSEDGTIYTAQLQTADDGDTVTGVTYTSNLPNDVARALVNVASSGISINDFRAVNSLQRWMETKLRQGLKYRDQIKGHFGVDVSFAELDMPEFIGGYSQILDINQVNQTAPAGDDPLGSYAGQVSSVGSLKHKIQHYCDEHGFIIVLASIVPVPVYTQCLPKMFTKTSVLDYYFPEFGHLGYQPIPYKEVCPLQTQVAGSPVDLNSTFGYQRAWYDYLSRFDEAHGEFRTSLRDFLLMRTFEGVPSLNEDFFLVDSDHLNQVFASDDYDKFLGQFHFDILMKRPIPRYGIPRLE</sequence>
<evidence type="ECO:0000256" key="1">
    <source>
        <dbReference type="ARBA" id="ARBA00004328"/>
    </source>
</evidence>